<feature type="transmembrane region" description="Helical" evidence="1">
    <location>
        <begin position="37"/>
        <end position="61"/>
    </location>
</feature>
<dbReference type="Proteomes" id="UP000694867">
    <property type="component" value="Unplaced"/>
</dbReference>
<sequence>MDAFSTPSTLSENFYSHLSTLLDVEYWSWMWWLFKPLMITFLLPGLIYVLLYISIIVLYIYQFRHILREEAQHDFWNGARTLLSLIWWCHARIYYGYELCGLENIPSTGPALIIYYHGAIPIDYYYMVAGIHMYKKRLMRGVGDRFLQSLPGFRLLLEVFKVTPGSVQSCVEVLRDGNILGISPGGSFEALFGTHKYQILWRNRCGFAKVAQEAKVPIIPVFTQNIREAYRTFPYPMSFFLEVYERTRLPLVPIFGGFPVKLRTIIGKPIPYDGTLTTEQVVEKTKVAVEDLIAEHQRIPGSIIKALAERFEWIPQLLGIRPKFTLKR</sequence>
<proteinExistence type="predicted"/>
<dbReference type="Pfam" id="PF01553">
    <property type="entry name" value="Acyltransferase"/>
    <property type="match status" value="1"/>
</dbReference>
<dbReference type="GO" id="GO:0016020">
    <property type="term" value="C:membrane"/>
    <property type="evidence" value="ECO:0007669"/>
    <property type="project" value="TreeGrafter"/>
</dbReference>
<dbReference type="PANTHER" id="PTHR22753:SF14">
    <property type="entry name" value="MONOACYLGLYCEROL_DIACYLGLYCEROL O-ACYLTRANSFERASE"/>
    <property type="match status" value="1"/>
</dbReference>
<evidence type="ECO:0000313" key="3">
    <source>
        <dbReference type="Proteomes" id="UP000694867"/>
    </source>
</evidence>
<gene>
    <name evidence="4" type="primary">LOC100898786</name>
</gene>
<dbReference type="InterPro" id="IPR002123">
    <property type="entry name" value="Plipid/glycerol_acylTrfase"/>
</dbReference>
<reference evidence="4" key="1">
    <citation type="submission" date="2025-08" db="UniProtKB">
        <authorList>
            <consortium name="RefSeq"/>
        </authorList>
    </citation>
    <scope>IDENTIFICATION</scope>
</reference>
<dbReference type="GO" id="GO:0016746">
    <property type="term" value="F:acyltransferase activity"/>
    <property type="evidence" value="ECO:0007669"/>
    <property type="project" value="InterPro"/>
</dbReference>
<organism evidence="3 4">
    <name type="scientific">Galendromus occidentalis</name>
    <name type="common">western predatory mite</name>
    <dbReference type="NCBI Taxonomy" id="34638"/>
    <lineage>
        <taxon>Eukaryota</taxon>
        <taxon>Metazoa</taxon>
        <taxon>Ecdysozoa</taxon>
        <taxon>Arthropoda</taxon>
        <taxon>Chelicerata</taxon>
        <taxon>Arachnida</taxon>
        <taxon>Acari</taxon>
        <taxon>Parasitiformes</taxon>
        <taxon>Mesostigmata</taxon>
        <taxon>Gamasina</taxon>
        <taxon>Phytoseioidea</taxon>
        <taxon>Phytoseiidae</taxon>
        <taxon>Typhlodrominae</taxon>
        <taxon>Galendromus</taxon>
    </lineage>
</organism>
<dbReference type="RefSeq" id="XP_003742511.1">
    <property type="nucleotide sequence ID" value="XM_003742463.2"/>
</dbReference>
<dbReference type="PANTHER" id="PTHR22753">
    <property type="entry name" value="TRANSMEMBRANE PROTEIN 68"/>
    <property type="match status" value="1"/>
</dbReference>
<feature type="domain" description="Phospholipid/glycerol acyltransferase" evidence="2">
    <location>
        <begin position="101"/>
        <end position="222"/>
    </location>
</feature>
<dbReference type="AlphaFoldDB" id="A0AAJ6QSM1"/>
<evidence type="ECO:0000259" key="2">
    <source>
        <dbReference type="Pfam" id="PF01553"/>
    </source>
</evidence>
<dbReference type="CDD" id="cd07987">
    <property type="entry name" value="LPLAT_MGAT-like"/>
    <property type="match status" value="1"/>
</dbReference>
<evidence type="ECO:0000313" key="4">
    <source>
        <dbReference type="RefSeq" id="XP_003742511.1"/>
    </source>
</evidence>
<dbReference type="SUPFAM" id="SSF69593">
    <property type="entry name" value="Glycerol-3-phosphate (1)-acyltransferase"/>
    <property type="match status" value="1"/>
</dbReference>
<protein>
    <submittedName>
        <fullName evidence="4">Transmembrane protein 68</fullName>
    </submittedName>
</protein>
<dbReference type="KEGG" id="goe:100898786"/>
<dbReference type="GeneID" id="100898786"/>
<keyword evidence="3" id="KW-1185">Reference proteome</keyword>
<keyword evidence="1" id="KW-1133">Transmembrane helix</keyword>
<keyword evidence="1 4" id="KW-0812">Transmembrane</keyword>
<name>A0AAJ6QSM1_9ACAR</name>
<keyword evidence="1" id="KW-0472">Membrane</keyword>
<accession>A0AAJ6QSM1</accession>
<evidence type="ECO:0000256" key="1">
    <source>
        <dbReference type="SAM" id="Phobius"/>
    </source>
</evidence>